<dbReference type="Pfam" id="PF13508">
    <property type="entry name" value="Acetyltransf_7"/>
    <property type="match status" value="1"/>
</dbReference>
<proteinExistence type="predicted"/>
<dbReference type="PANTHER" id="PTHR42791">
    <property type="entry name" value="GNAT FAMILY ACETYLTRANSFERASE"/>
    <property type="match status" value="1"/>
</dbReference>
<dbReference type="PANTHER" id="PTHR42791:SF5">
    <property type="entry name" value="HYPOTHETICAL ACETYLTRANSFERASE (EUROFUNG)"/>
    <property type="match status" value="1"/>
</dbReference>
<name>A0A5N6Z9U3_9EURO</name>
<dbReference type="AlphaFoldDB" id="A0A5N6Z9U3"/>
<dbReference type="EMBL" id="ML739073">
    <property type="protein sequence ID" value="KAE8354424.1"/>
    <property type="molecule type" value="Genomic_DNA"/>
</dbReference>
<sequence length="250" mass="28315">MHFQLDIAEEDDFPALITAEWHAFENPLQRIFRLYSPIVNNDRAQSIADSTARQLTDNKTQDDDRKTQSYWIKVTDPETHAIVGGAQWIFITEHSSEHEDDVSSLAARHPAGGARVFATQAFQILADVGTVNRRKLSRDRSYVYAYASLGSCFTIPEYRYRGVGGLLMRWGLKRVDECGMDAWIEAAPSAVPFYERHGFVQKEVLQLDPRRPEELSGEEAEEWDAAAREVLPVGVCIMHRPARNGCTNSE</sequence>
<dbReference type="PROSITE" id="PS51186">
    <property type="entry name" value="GNAT"/>
    <property type="match status" value="1"/>
</dbReference>
<dbReference type="InterPro" id="IPR016181">
    <property type="entry name" value="Acyl_CoA_acyltransferase"/>
</dbReference>
<organism evidence="2 3">
    <name type="scientific">Aspergillus coremiiformis</name>
    <dbReference type="NCBI Taxonomy" id="138285"/>
    <lineage>
        <taxon>Eukaryota</taxon>
        <taxon>Fungi</taxon>
        <taxon>Dikarya</taxon>
        <taxon>Ascomycota</taxon>
        <taxon>Pezizomycotina</taxon>
        <taxon>Eurotiomycetes</taxon>
        <taxon>Eurotiomycetidae</taxon>
        <taxon>Eurotiales</taxon>
        <taxon>Aspergillaceae</taxon>
        <taxon>Aspergillus</taxon>
        <taxon>Aspergillus subgen. Circumdati</taxon>
    </lineage>
</organism>
<dbReference type="InterPro" id="IPR052523">
    <property type="entry name" value="Trichothecene_AcTrans"/>
</dbReference>
<keyword evidence="3" id="KW-1185">Reference proteome</keyword>
<evidence type="ECO:0000259" key="1">
    <source>
        <dbReference type="PROSITE" id="PS51186"/>
    </source>
</evidence>
<feature type="domain" description="N-acetyltransferase" evidence="1">
    <location>
        <begin position="72"/>
        <end position="218"/>
    </location>
</feature>
<dbReference type="Proteomes" id="UP000327118">
    <property type="component" value="Unassembled WGS sequence"/>
</dbReference>
<dbReference type="OrthoDB" id="410198at2759"/>
<evidence type="ECO:0000313" key="2">
    <source>
        <dbReference type="EMBL" id="KAE8354424.1"/>
    </source>
</evidence>
<dbReference type="Gene3D" id="3.40.630.30">
    <property type="match status" value="1"/>
</dbReference>
<accession>A0A5N6Z9U3</accession>
<protein>
    <recommendedName>
        <fullName evidence="1">N-acetyltransferase domain-containing protein</fullName>
    </recommendedName>
</protein>
<dbReference type="SUPFAM" id="SSF55729">
    <property type="entry name" value="Acyl-CoA N-acyltransferases (Nat)"/>
    <property type="match status" value="1"/>
</dbReference>
<evidence type="ECO:0000313" key="3">
    <source>
        <dbReference type="Proteomes" id="UP000327118"/>
    </source>
</evidence>
<dbReference type="InterPro" id="IPR000182">
    <property type="entry name" value="GNAT_dom"/>
</dbReference>
<gene>
    <name evidence="2" type="ORF">BDV28DRAFT_147155</name>
</gene>
<reference evidence="3" key="1">
    <citation type="submission" date="2019-04" db="EMBL/GenBank/DDBJ databases">
        <title>Friends and foes A comparative genomics studyof 23 Aspergillus species from section Flavi.</title>
        <authorList>
            <consortium name="DOE Joint Genome Institute"/>
            <person name="Kjaerbolling I."/>
            <person name="Vesth T."/>
            <person name="Frisvad J.C."/>
            <person name="Nybo J.L."/>
            <person name="Theobald S."/>
            <person name="Kildgaard S."/>
            <person name="Isbrandt T."/>
            <person name="Kuo A."/>
            <person name="Sato A."/>
            <person name="Lyhne E.K."/>
            <person name="Kogle M.E."/>
            <person name="Wiebenga A."/>
            <person name="Kun R.S."/>
            <person name="Lubbers R.J."/>
            <person name="Makela M.R."/>
            <person name="Barry K."/>
            <person name="Chovatia M."/>
            <person name="Clum A."/>
            <person name="Daum C."/>
            <person name="Haridas S."/>
            <person name="He G."/>
            <person name="LaButti K."/>
            <person name="Lipzen A."/>
            <person name="Mondo S."/>
            <person name="Riley R."/>
            <person name="Salamov A."/>
            <person name="Simmons B.A."/>
            <person name="Magnuson J.K."/>
            <person name="Henrissat B."/>
            <person name="Mortensen U.H."/>
            <person name="Larsen T.O."/>
            <person name="Devries R.P."/>
            <person name="Grigoriev I.V."/>
            <person name="Machida M."/>
            <person name="Baker S.E."/>
            <person name="Andersen M.R."/>
        </authorList>
    </citation>
    <scope>NUCLEOTIDE SEQUENCE [LARGE SCALE GENOMIC DNA]</scope>
    <source>
        <strain evidence="3">CBS 553.77</strain>
    </source>
</reference>
<dbReference type="GO" id="GO:0016747">
    <property type="term" value="F:acyltransferase activity, transferring groups other than amino-acyl groups"/>
    <property type="evidence" value="ECO:0007669"/>
    <property type="project" value="InterPro"/>
</dbReference>